<dbReference type="RefSeq" id="WP_127724400.1">
    <property type="nucleotide sequence ID" value="NZ_RLIH01000006.1"/>
</dbReference>
<evidence type="ECO:0008006" key="4">
    <source>
        <dbReference type="Google" id="ProtNLM"/>
    </source>
</evidence>
<reference evidence="2 3" key="1">
    <citation type="submission" date="2018-11" db="EMBL/GenBank/DDBJ databases">
        <title>Genome sequencing and assembly of Anaerosphaera sp. nov., GS7-6-2.</title>
        <authorList>
            <person name="Rettenmaier R."/>
            <person name="Liebl W."/>
            <person name="Zverlov V."/>
        </authorList>
    </citation>
    <scope>NUCLEOTIDE SEQUENCE [LARGE SCALE GENOMIC DNA]</scope>
    <source>
        <strain evidence="2 3">GS7-6-2</strain>
    </source>
</reference>
<accession>A0A437S795</accession>
<organism evidence="2 3">
    <name type="scientific">Anaerosphaera multitolerans</name>
    <dbReference type="NCBI Taxonomy" id="2487351"/>
    <lineage>
        <taxon>Bacteria</taxon>
        <taxon>Bacillati</taxon>
        <taxon>Bacillota</taxon>
        <taxon>Tissierellia</taxon>
        <taxon>Tissierellales</taxon>
        <taxon>Peptoniphilaceae</taxon>
        <taxon>Anaerosphaera</taxon>
    </lineage>
</organism>
<protein>
    <recommendedName>
        <fullName evidence="4">DUF4367 domain-containing protein</fullName>
    </recommendedName>
</protein>
<keyword evidence="1" id="KW-0812">Transmembrane</keyword>
<evidence type="ECO:0000313" key="3">
    <source>
        <dbReference type="Proteomes" id="UP000288812"/>
    </source>
</evidence>
<dbReference type="Proteomes" id="UP000288812">
    <property type="component" value="Unassembled WGS sequence"/>
</dbReference>
<dbReference type="OrthoDB" id="2544256at2"/>
<evidence type="ECO:0000256" key="1">
    <source>
        <dbReference type="SAM" id="Phobius"/>
    </source>
</evidence>
<dbReference type="EMBL" id="RLIH01000006">
    <property type="protein sequence ID" value="RVU54747.1"/>
    <property type="molecule type" value="Genomic_DNA"/>
</dbReference>
<comment type="caution">
    <text evidence="2">The sequence shown here is derived from an EMBL/GenBank/DDBJ whole genome shotgun (WGS) entry which is preliminary data.</text>
</comment>
<sequence>MINKDLDKLLYDLVDNGEESKNKIYNNTVQHKDKKKMKFKPLVVTCILLLILTTSGIARDVYNYVTSSDLPSGEHIESHEDKYSLRHKIPMPIPKFLNLAGKVFDEDGKKIHLITGNDWHEKLFIWNEGKDSTLYNIKGEPIVDYDKEKGEVFTAAEREAKIKKITLEEALPKLTFNPFILKDDYDFEYVIGNNIDEFDKSDYLFIKYQMGDKDISITEKKAIPETIIYGSFDQKIIEKEIEGVKLQIMETTLTFEKDGVIVTFSIEKDGKTVRATPEELINIYKGFVPYEAN</sequence>
<name>A0A437S795_9FIRM</name>
<keyword evidence="3" id="KW-1185">Reference proteome</keyword>
<feature type="transmembrane region" description="Helical" evidence="1">
    <location>
        <begin position="42"/>
        <end position="62"/>
    </location>
</feature>
<keyword evidence="1" id="KW-0472">Membrane</keyword>
<dbReference type="AlphaFoldDB" id="A0A437S795"/>
<proteinExistence type="predicted"/>
<keyword evidence="1" id="KW-1133">Transmembrane helix</keyword>
<evidence type="ECO:0000313" key="2">
    <source>
        <dbReference type="EMBL" id="RVU54747.1"/>
    </source>
</evidence>
<gene>
    <name evidence="2" type="ORF">EF514_05350</name>
</gene>